<dbReference type="AlphaFoldDB" id="A0A5C7H6A8"/>
<gene>
    <name evidence="10" type="ORF">EZV62_021294</name>
</gene>
<dbReference type="Gene3D" id="2.60.40.10">
    <property type="entry name" value="Immunoglobulins"/>
    <property type="match status" value="1"/>
</dbReference>
<organism evidence="10 11">
    <name type="scientific">Acer yangbiense</name>
    <dbReference type="NCBI Taxonomy" id="1000413"/>
    <lineage>
        <taxon>Eukaryota</taxon>
        <taxon>Viridiplantae</taxon>
        <taxon>Streptophyta</taxon>
        <taxon>Embryophyta</taxon>
        <taxon>Tracheophyta</taxon>
        <taxon>Spermatophyta</taxon>
        <taxon>Magnoliopsida</taxon>
        <taxon>eudicotyledons</taxon>
        <taxon>Gunneridae</taxon>
        <taxon>Pentapetalae</taxon>
        <taxon>rosids</taxon>
        <taxon>malvids</taxon>
        <taxon>Sapindales</taxon>
        <taxon>Sapindaceae</taxon>
        <taxon>Hippocastanoideae</taxon>
        <taxon>Acereae</taxon>
        <taxon>Acer</taxon>
    </lineage>
</organism>
<evidence type="ECO:0000256" key="7">
    <source>
        <dbReference type="SAM" id="SignalP"/>
    </source>
</evidence>
<dbReference type="FunFam" id="2.130.10.80:FF:000001">
    <property type="entry name" value="Aldehyde oxidase GLOX"/>
    <property type="match status" value="1"/>
</dbReference>
<sequence>MTQTSILYFLFFHLTIIISQPCHRFLTHAAGGRWQFLQRSIGISAMHMQLLNNDRVVIFDRTDFGKSNISLPAGKCRNDPNEAVLKVDCTAHSVEYDVLSNTFRPLMVQTDVWCSSGAVMPDGSLIQTGGFNDGERRIRIFKPCGTANGCDWVEVENGLAARRWYATNHILPDGRQIVIGGRRQFNYEFHPKNRAPNLYSLPFLAQTNDRGVENNLYPFVFLIGDGNLFIFSNNRAILFDYSNNKVVKTYPTMPGGDPRCYPSTGSAVLLPLKNIQASSVEAEVLVCGGAPKGSYVQAGKGTFVGALDTCGRIKITDPNPKWVMETMPQARVMGDMTLLPNGNVLIVNGGAAGTAGWEFGRNPVLNPVLYRPDNKLGSRFELQNPTTIPRMYHSTAVLLRDGRVLVGGSNPHIYYNFTGVIFPTELSLEAFSPAYLDPENSSLRPKIVLPASQAKLKYKQKLVVRFKVAGSVAIDKVSVTMVAPSFTTHSFSMNQRLAVLGSEKVTSLGKNTYAVQVTTPGSGNLAPLGYYLLFVVHKDIPSEGIWVNLQASSFVEGCACIGGVLRNSKGDVMCSFSAFCGNLDAISAKIWAIHKACSLCLYNPAFMGLSNSYADSLAKKGLALDGELVEWFEFKV</sequence>
<evidence type="ECO:0000256" key="4">
    <source>
        <dbReference type="ARBA" id="ARBA00023002"/>
    </source>
</evidence>
<dbReference type="InterPro" id="IPR037293">
    <property type="entry name" value="Gal_Oxidase_central_sf"/>
</dbReference>
<dbReference type="GO" id="GO:0016491">
    <property type="term" value="F:oxidoreductase activity"/>
    <property type="evidence" value="ECO:0007669"/>
    <property type="project" value="UniProtKB-KW"/>
</dbReference>
<dbReference type="EMBL" id="VAHF01000010">
    <property type="protein sequence ID" value="TXG52125.1"/>
    <property type="molecule type" value="Genomic_DNA"/>
</dbReference>
<dbReference type="Pfam" id="PF09118">
    <property type="entry name" value="GO-like_E_set"/>
    <property type="match status" value="1"/>
</dbReference>
<dbReference type="OrthoDB" id="2019572at2759"/>
<protein>
    <recommendedName>
        <fullName evidence="5">Aldehyde oxidase GLOX</fullName>
    </recommendedName>
    <alternativeName>
        <fullName evidence="6">Glyoxal oxidase</fullName>
    </alternativeName>
</protein>
<dbReference type="InterPro" id="IPR009880">
    <property type="entry name" value="Glyoxal_oxidase_N"/>
</dbReference>
<comment type="subcellular location">
    <subcellularLocation>
        <location evidence="1">Secreted</location>
    </subcellularLocation>
</comment>
<evidence type="ECO:0000256" key="5">
    <source>
        <dbReference type="ARBA" id="ARBA00073112"/>
    </source>
</evidence>
<dbReference type="InterPro" id="IPR013783">
    <property type="entry name" value="Ig-like_fold"/>
</dbReference>
<comment type="caution">
    <text evidence="10">The sequence shown here is derived from an EMBL/GenBank/DDBJ whole genome shotgun (WGS) entry which is preliminary data.</text>
</comment>
<name>A0A5C7H6A8_9ROSI</name>
<dbReference type="SUPFAM" id="SSF50965">
    <property type="entry name" value="Galactose oxidase, central domain"/>
    <property type="match status" value="1"/>
</dbReference>
<keyword evidence="2" id="KW-0964">Secreted</keyword>
<evidence type="ECO:0000259" key="9">
    <source>
        <dbReference type="Pfam" id="PF09118"/>
    </source>
</evidence>
<evidence type="ECO:0000313" key="11">
    <source>
        <dbReference type="Proteomes" id="UP000323000"/>
    </source>
</evidence>
<dbReference type="InterPro" id="IPR015202">
    <property type="entry name" value="GO-like_E_set"/>
</dbReference>
<dbReference type="SUPFAM" id="SSF81296">
    <property type="entry name" value="E set domains"/>
    <property type="match status" value="1"/>
</dbReference>
<dbReference type="CDD" id="cd02851">
    <property type="entry name" value="E_set_GO_C"/>
    <property type="match status" value="1"/>
</dbReference>
<evidence type="ECO:0000256" key="1">
    <source>
        <dbReference type="ARBA" id="ARBA00004613"/>
    </source>
</evidence>
<evidence type="ECO:0000256" key="6">
    <source>
        <dbReference type="ARBA" id="ARBA00077505"/>
    </source>
</evidence>
<evidence type="ECO:0000256" key="3">
    <source>
        <dbReference type="ARBA" id="ARBA00022729"/>
    </source>
</evidence>
<feature type="chain" id="PRO_5022879926" description="Aldehyde oxidase GLOX" evidence="7">
    <location>
        <begin position="20"/>
        <end position="636"/>
    </location>
</feature>
<dbReference type="InterPro" id="IPR014756">
    <property type="entry name" value="Ig_E-set"/>
</dbReference>
<feature type="domain" description="Galactose oxidase-like Early set" evidence="9">
    <location>
        <begin position="444"/>
        <end position="548"/>
    </location>
</feature>
<dbReference type="Gene3D" id="2.130.10.80">
    <property type="entry name" value="Galactose oxidase/kelch, beta-propeller"/>
    <property type="match status" value="1"/>
</dbReference>
<dbReference type="PANTHER" id="PTHR32208:SF62">
    <property type="entry name" value="OXIDASE, PUTATIVE, EXPRESSED-RELATED"/>
    <property type="match status" value="1"/>
</dbReference>
<dbReference type="InterPro" id="IPR011043">
    <property type="entry name" value="Gal_Oxase/kelch_b-propeller"/>
</dbReference>
<keyword evidence="11" id="KW-1185">Reference proteome</keyword>
<dbReference type="Pfam" id="PF07250">
    <property type="entry name" value="Glyoxal_oxid_N"/>
    <property type="match status" value="1"/>
</dbReference>
<keyword evidence="3 7" id="KW-0732">Signal</keyword>
<evidence type="ECO:0000259" key="8">
    <source>
        <dbReference type="Pfam" id="PF07250"/>
    </source>
</evidence>
<proteinExistence type="predicted"/>
<reference evidence="11" key="1">
    <citation type="journal article" date="2019" name="Gigascience">
        <title>De novo genome assembly of the endangered Acer yangbiense, a plant species with extremely small populations endemic to Yunnan Province, China.</title>
        <authorList>
            <person name="Yang J."/>
            <person name="Wariss H.M."/>
            <person name="Tao L."/>
            <person name="Zhang R."/>
            <person name="Yun Q."/>
            <person name="Hollingsworth P."/>
            <person name="Dao Z."/>
            <person name="Luo G."/>
            <person name="Guo H."/>
            <person name="Ma Y."/>
            <person name="Sun W."/>
        </authorList>
    </citation>
    <scope>NUCLEOTIDE SEQUENCE [LARGE SCALE GENOMIC DNA]</scope>
    <source>
        <strain evidence="11">cv. Malutang</strain>
    </source>
</reference>
<accession>A0A5C7H6A8</accession>
<keyword evidence="4" id="KW-0560">Oxidoreductase</keyword>
<feature type="signal peptide" evidence="7">
    <location>
        <begin position="1"/>
        <end position="19"/>
    </location>
</feature>
<dbReference type="GO" id="GO:0005615">
    <property type="term" value="C:extracellular space"/>
    <property type="evidence" value="ECO:0007669"/>
    <property type="project" value="UniProtKB-ARBA"/>
</dbReference>
<dbReference type="PANTHER" id="PTHR32208">
    <property type="entry name" value="SECRETED PROTEIN-RELATED"/>
    <property type="match status" value="1"/>
</dbReference>
<evidence type="ECO:0000313" key="10">
    <source>
        <dbReference type="EMBL" id="TXG52125.1"/>
    </source>
</evidence>
<dbReference type="Proteomes" id="UP000323000">
    <property type="component" value="Chromosome 10"/>
</dbReference>
<evidence type="ECO:0000256" key="2">
    <source>
        <dbReference type="ARBA" id="ARBA00022525"/>
    </source>
</evidence>
<feature type="domain" description="Glyoxal oxidase N-terminal" evidence="8">
    <location>
        <begin position="46"/>
        <end position="435"/>
    </location>
</feature>